<evidence type="ECO:0000313" key="3">
    <source>
        <dbReference type="Proteomes" id="UP000053424"/>
    </source>
</evidence>
<dbReference type="EMBL" id="KN831773">
    <property type="protein sequence ID" value="KIM44471.1"/>
    <property type="molecule type" value="Genomic_DNA"/>
</dbReference>
<sequence>MLVFCSSFSPFLFHSLPFFYVLIYMLCFTSPAPPVISHCNSLPLLIKLHMCMYSLFRLHCIIHLDIPFVSTVPLTACILLFIWYNAYLVCACITIVFES</sequence>
<protein>
    <submittedName>
        <fullName evidence="2">Uncharacterized protein</fullName>
    </submittedName>
</protein>
<keyword evidence="3" id="KW-1185">Reference proteome</keyword>
<gene>
    <name evidence="2" type="ORF">M413DRAFT_354005</name>
</gene>
<proteinExistence type="predicted"/>
<dbReference type="HOGENOM" id="CLU_2320689_0_0_1"/>
<dbReference type="Proteomes" id="UP000053424">
    <property type="component" value="Unassembled WGS sequence"/>
</dbReference>
<keyword evidence="1" id="KW-1133">Transmembrane helix</keyword>
<feature type="transmembrane region" description="Helical" evidence="1">
    <location>
        <begin position="12"/>
        <end position="32"/>
    </location>
</feature>
<dbReference type="AlphaFoldDB" id="A0A0C3CL08"/>
<feature type="transmembrane region" description="Helical" evidence="1">
    <location>
        <begin position="72"/>
        <end position="97"/>
    </location>
</feature>
<reference evidence="3" key="2">
    <citation type="submission" date="2015-01" db="EMBL/GenBank/DDBJ databases">
        <title>Evolutionary Origins and Diversification of the Mycorrhizal Mutualists.</title>
        <authorList>
            <consortium name="DOE Joint Genome Institute"/>
            <consortium name="Mycorrhizal Genomics Consortium"/>
            <person name="Kohler A."/>
            <person name="Kuo A."/>
            <person name="Nagy L.G."/>
            <person name="Floudas D."/>
            <person name="Copeland A."/>
            <person name="Barry K.W."/>
            <person name="Cichocki N."/>
            <person name="Veneault-Fourrey C."/>
            <person name="LaButti K."/>
            <person name="Lindquist E.A."/>
            <person name="Lipzen A."/>
            <person name="Lundell T."/>
            <person name="Morin E."/>
            <person name="Murat C."/>
            <person name="Riley R."/>
            <person name="Ohm R."/>
            <person name="Sun H."/>
            <person name="Tunlid A."/>
            <person name="Henrissat B."/>
            <person name="Grigoriev I.V."/>
            <person name="Hibbett D.S."/>
            <person name="Martin F."/>
        </authorList>
    </citation>
    <scope>NUCLEOTIDE SEQUENCE [LARGE SCALE GENOMIC DNA]</scope>
    <source>
        <strain evidence="3">h7</strain>
    </source>
</reference>
<evidence type="ECO:0000313" key="2">
    <source>
        <dbReference type="EMBL" id="KIM44471.1"/>
    </source>
</evidence>
<keyword evidence="1" id="KW-0812">Transmembrane</keyword>
<reference evidence="2 3" key="1">
    <citation type="submission" date="2014-04" db="EMBL/GenBank/DDBJ databases">
        <authorList>
            <consortium name="DOE Joint Genome Institute"/>
            <person name="Kuo A."/>
            <person name="Gay G."/>
            <person name="Dore J."/>
            <person name="Kohler A."/>
            <person name="Nagy L.G."/>
            <person name="Floudas D."/>
            <person name="Copeland A."/>
            <person name="Barry K.W."/>
            <person name="Cichocki N."/>
            <person name="Veneault-Fourrey C."/>
            <person name="LaButti K."/>
            <person name="Lindquist E.A."/>
            <person name="Lipzen A."/>
            <person name="Lundell T."/>
            <person name="Morin E."/>
            <person name="Murat C."/>
            <person name="Sun H."/>
            <person name="Tunlid A."/>
            <person name="Henrissat B."/>
            <person name="Grigoriev I.V."/>
            <person name="Hibbett D.S."/>
            <person name="Martin F."/>
            <person name="Nordberg H.P."/>
            <person name="Cantor M.N."/>
            <person name="Hua S.X."/>
        </authorList>
    </citation>
    <scope>NUCLEOTIDE SEQUENCE [LARGE SCALE GENOMIC DNA]</scope>
    <source>
        <strain evidence="3">h7</strain>
    </source>
</reference>
<keyword evidence="1" id="KW-0472">Membrane</keyword>
<evidence type="ECO:0000256" key="1">
    <source>
        <dbReference type="SAM" id="Phobius"/>
    </source>
</evidence>
<organism evidence="2 3">
    <name type="scientific">Hebeloma cylindrosporum</name>
    <dbReference type="NCBI Taxonomy" id="76867"/>
    <lineage>
        <taxon>Eukaryota</taxon>
        <taxon>Fungi</taxon>
        <taxon>Dikarya</taxon>
        <taxon>Basidiomycota</taxon>
        <taxon>Agaricomycotina</taxon>
        <taxon>Agaricomycetes</taxon>
        <taxon>Agaricomycetidae</taxon>
        <taxon>Agaricales</taxon>
        <taxon>Agaricineae</taxon>
        <taxon>Hymenogastraceae</taxon>
        <taxon>Hebeloma</taxon>
    </lineage>
</organism>
<name>A0A0C3CL08_HEBCY</name>
<accession>A0A0C3CL08</accession>